<comment type="caution">
    <text evidence="2">The sequence shown here is derived from an EMBL/GenBank/DDBJ whole genome shotgun (WGS) entry which is preliminary data.</text>
</comment>
<organism evidence="2 3">
    <name type="scientific">Mycena metata</name>
    <dbReference type="NCBI Taxonomy" id="1033252"/>
    <lineage>
        <taxon>Eukaryota</taxon>
        <taxon>Fungi</taxon>
        <taxon>Dikarya</taxon>
        <taxon>Basidiomycota</taxon>
        <taxon>Agaricomycotina</taxon>
        <taxon>Agaricomycetes</taxon>
        <taxon>Agaricomycetidae</taxon>
        <taxon>Agaricales</taxon>
        <taxon>Marasmiineae</taxon>
        <taxon>Mycenaceae</taxon>
        <taxon>Mycena</taxon>
    </lineage>
</organism>
<dbReference type="Proteomes" id="UP001215598">
    <property type="component" value="Unassembled WGS sequence"/>
</dbReference>
<accession>A0AAD7IAM2</accession>
<evidence type="ECO:0000256" key="1">
    <source>
        <dbReference type="SAM" id="MobiDB-lite"/>
    </source>
</evidence>
<feature type="region of interest" description="Disordered" evidence="1">
    <location>
        <begin position="1100"/>
        <end position="1132"/>
    </location>
</feature>
<reference evidence="2" key="1">
    <citation type="submission" date="2023-03" db="EMBL/GenBank/DDBJ databases">
        <title>Massive genome expansion in bonnet fungi (Mycena s.s.) driven by repeated elements and novel gene families across ecological guilds.</title>
        <authorList>
            <consortium name="Lawrence Berkeley National Laboratory"/>
            <person name="Harder C.B."/>
            <person name="Miyauchi S."/>
            <person name="Viragh M."/>
            <person name="Kuo A."/>
            <person name="Thoen E."/>
            <person name="Andreopoulos B."/>
            <person name="Lu D."/>
            <person name="Skrede I."/>
            <person name="Drula E."/>
            <person name="Henrissat B."/>
            <person name="Morin E."/>
            <person name="Kohler A."/>
            <person name="Barry K."/>
            <person name="LaButti K."/>
            <person name="Morin E."/>
            <person name="Salamov A."/>
            <person name="Lipzen A."/>
            <person name="Mereny Z."/>
            <person name="Hegedus B."/>
            <person name="Baldrian P."/>
            <person name="Stursova M."/>
            <person name="Weitz H."/>
            <person name="Taylor A."/>
            <person name="Grigoriev I.V."/>
            <person name="Nagy L.G."/>
            <person name="Martin F."/>
            <person name="Kauserud H."/>
        </authorList>
    </citation>
    <scope>NUCLEOTIDE SEQUENCE</scope>
    <source>
        <strain evidence="2">CBHHK182m</strain>
    </source>
</reference>
<dbReference type="EMBL" id="JARKIB010000114">
    <property type="protein sequence ID" value="KAJ7737937.1"/>
    <property type="molecule type" value="Genomic_DNA"/>
</dbReference>
<protein>
    <submittedName>
        <fullName evidence="2">Uncharacterized protein</fullName>
    </submittedName>
</protein>
<evidence type="ECO:0000313" key="2">
    <source>
        <dbReference type="EMBL" id="KAJ7737937.1"/>
    </source>
</evidence>
<keyword evidence="3" id="KW-1185">Reference proteome</keyword>
<sequence>MNIGQDFENADVICFTCDHPWFSHTQRPLSAQNAVFARGGTADGRCSFFFSLELIWHMHLTCVCDRPWGAHAKILPSSGSTLPTSTTAASTASSSTPVTPSVPAYQAPALPPARPITAFTGLPRPTTASVQEQRRASIQRSLHPTQPTASSSSSTSSSPSRRKAGPPRPFSNPAPNLSSLEDFGTQPASTTATLTFGILPKVLDNSDYNDMLDPSPRYSWKGGDDLEKAQLRLQRANLIFTAEVSIDGPIFEAIDAAFREHCRHYNISFVDYSGPASDSPNTKPWVLLGPKGRSSAKGRPTRRTWVEDPKCLTRFSFTLYALRNLPFSYTANNLGQDQFVFIAPRFRDLYGPIDCLFDPARRLPDHVRIHTCLGNRVLHPILAVFEDVYMLVDSDSDDDQFPATLADEMLNTETRASQTPLTVVTRAARRQQWQEASAAIIPTTVASNTVPFAPGPLLTAAMEMTPTSIKTRLFPNSVDLTLMNMPGPGVLSLVAWQRYMQTAVPVVQDPQAYLSIKARSLDDGARTLIMYCLWLFAGQPTGLKLKELLNEHFTVPRPEFKGPIRSEIALFGLQEKIGEGVGKGPHNEVIGEAIKIVYWTEREAYQTPRLHPSRDPIPVGACVLKATGLLFLVHFIFIGAPYPASPFLFSTLFDGRKIASKFDLPFLTRFLSPHLLSLMKKIHEVPLDQCLYASQAADCVEYQYMVNIPDFDPTLISVPRSQAEHDGVCASIVSAATLGTLDIESNFDYLFIHEGFNVDVPAFDDQDRSHAIFEWFAAPSRELIIGAFDRQIKTPADILSNLEFIEVNPENNPWGDNAQVVRLITEFTTHYLTQSGHPTDPDGVLSALTDGDTNIPDNLLLRSTLFLSVLTGSTLLPVRPTWMIQCRISHDWSQDYPTTDVDGRDDYGPDISASFRACFMTFTITNNARLRQLLLSETPVQGHDTAFGRFLHGALLGSRVSLIPLYITHSVPTPVMSRMRPPSSWPSALRYPNWTPDNSSNLFHNGEINIEDAAMIQGFLDASEDRLNSFDFSTSSSPGPMAAGFSAAHFSSPAAGTDFGAPIVHACSPLHSPRARYPMRPLDLSNSSFSLIPGNHSGNSSNPFLATPASQIPLSTPPNSNAPRRTPQGDQGHQTLGVIGPTLPPIGSMQGILRRVQTPSVPFSAAVYVGLPFYPDPMRRGFLVADVPIPSSTIGDIIRSLRSKQDGVGSIISDMCANLAAAEILVAWSKSMVEVHDPAFTATVHGYQEVVKVARAVANQTSITAFELRGIAAHTPLFVLYFFPPFVQRVQLGTNHTNDTPIPSPVPVFGPSRAHTPAPTISAMRTALSNMLRKDTALDEHFLQDGFRVAALLTHKFGAAYLQIRQALILENVFFLGIKTIPHLAIGDVASWGGLRPKT</sequence>
<name>A0AAD7IAM2_9AGAR</name>
<gene>
    <name evidence="2" type="ORF">B0H16DRAFT_1761913</name>
</gene>
<proteinExistence type="predicted"/>
<feature type="compositionally biased region" description="Polar residues" evidence="1">
    <location>
        <begin position="126"/>
        <end position="143"/>
    </location>
</feature>
<feature type="compositionally biased region" description="Low complexity" evidence="1">
    <location>
        <begin position="79"/>
        <end position="104"/>
    </location>
</feature>
<evidence type="ECO:0000313" key="3">
    <source>
        <dbReference type="Proteomes" id="UP001215598"/>
    </source>
</evidence>
<feature type="compositionally biased region" description="Low complexity" evidence="1">
    <location>
        <begin position="144"/>
        <end position="159"/>
    </location>
</feature>
<feature type="region of interest" description="Disordered" evidence="1">
    <location>
        <begin position="79"/>
        <end position="185"/>
    </location>
</feature>